<keyword evidence="2" id="KW-1185">Reference proteome</keyword>
<reference evidence="1 2" key="1">
    <citation type="submission" date="2022-04" db="EMBL/GenBank/DDBJ databases">
        <title>Spirosoma sp. strain RP8 genome sequencing and assembly.</title>
        <authorList>
            <person name="Jung Y."/>
        </authorList>
    </citation>
    <scope>NUCLEOTIDE SEQUENCE [LARGE SCALE GENOMIC DNA]</scope>
    <source>
        <strain evidence="1 2">RP8</strain>
    </source>
</reference>
<name>A0ABT0HV37_9BACT</name>
<dbReference type="EMBL" id="JALPRF010000014">
    <property type="protein sequence ID" value="MCK8495972.1"/>
    <property type="molecule type" value="Genomic_DNA"/>
</dbReference>
<evidence type="ECO:0000313" key="1">
    <source>
        <dbReference type="EMBL" id="MCK8495972.1"/>
    </source>
</evidence>
<comment type="caution">
    <text evidence="1">The sequence shown here is derived from an EMBL/GenBank/DDBJ whole genome shotgun (WGS) entry which is preliminary data.</text>
</comment>
<evidence type="ECO:0000313" key="2">
    <source>
        <dbReference type="Proteomes" id="UP001202180"/>
    </source>
</evidence>
<organism evidence="1 2">
    <name type="scientific">Spirosoma liriopis</name>
    <dbReference type="NCBI Taxonomy" id="2937440"/>
    <lineage>
        <taxon>Bacteria</taxon>
        <taxon>Pseudomonadati</taxon>
        <taxon>Bacteroidota</taxon>
        <taxon>Cytophagia</taxon>
        <taxon>Cytophagales</taxon>
        <taxon>Cytophagaceae</taxon>
        <taxon>Spirosoma</taxon>
    </lineage>
</organism>
<accession>A0ABT0HV37</accession>
<dbReference type="RefSeq" id="WP_248480797.1">
    <property type="nucleotide sequence ID" value="NZ_JALPRF010000014.1"/>
</dbReference>
<protein>
    <submittedName>
        <fullName evidence="1">Uncharacterized protein</fullName>
    </submittedName>
</protein>
<proteinExistence type="predicted"/>
<sequence>MDYQVRKKLYRRKYMLKSQLLEHNAVLGAMNKSPLLFIGLLSSHYLVGRALSAEYNFVIDQLSQS</sequence>
<gene>
    <name evidence="1" type="ORF">M0L20_29170</name>
</gene>
<dbReference type="Proteomes" id="UP001202180">
    <property type="component" value="Unassembled WGS sequence"/>
</dbReference>